<keyword evidence="3" id="KW-1185">Reference proteome</keyword>
<feature type="transmembrane region" description="Helical" evidence="1">
    <location>
        <begin position="30"/>
        <end position="48"/>
    </location>
</feature>
<keyword evidence="1" id="KW-1133">Transmembrane helix</keyword>
<proteinExistence type="predicted"/>
<keyword evidence="1" id="KW-0472">Membrane</keyword>
<keyword evidence="1" id="KW-0812">Transmembrane</keyword>
<sequence>MILYLLINIAVVLLIVGLDLYFHQFKQLRFSSILIAISLNAIIDLFIVSKYNFISIYTMILLIAWALLQLYLNKKIHPFIIKDQKFIAMIFAIVVSLSQFITNISSEQSLYMSLPYLAPAIFLIGAILLFVGTFESSELEYLPFLKSIKYPLTIGTIIIMIAFIAMMILTPFWYVFTIIYVLFMLFIIWQHIFK</sequence>
<feature type="transmembrane region" description="Helical" evidence="1">
    <location>
        <begin position="172"/>
        <end position="193"/>
    </location>
</feature>
<evidence type="ECO:0000313" key="3">
    <source>
        <dbReference type="Proteomes" id="UP001170310"/>
    </source>
</evidence>
<dbReference type="EMBL" id="JAUOQO010000002">
    <property type="protein sequence ID" value="MDO6573102.1"/>
    <property type="molecule type" value="Genomic_DNA"/>
</dbReference>
<feature type="transmembrane region" description="Helical" evidence="1">
    <location>
        <begin position="54"/>
        <end position="73"/>
    </location>
</feature>
<dbReference type="RefSeq" id="WP_029056457.1">
    <property type="nucleotide sequence ID" value="NZ_JAUOQO010000002.1"/>
</dbReference>
<name>A0AAW7YQ05_9STAP</name>
<comment type="caution">
    <text evidence="2">The sequence shown here is derived from an EMBL/GenBank/DDBJ whole genome shotgun (WGS) entry which is preliminary data.</text>
</comment>
<dbReference type="GeneID" id="72471098"/>
<gene>
    <name evidence="2" type="ORF">Q4528_02920</name>
</gene>
<feature type="transmembrane region" description="Helical" evidence="1">
    <location>
        <begin position="6"/>
        <end position="23"/>
    </location>
</feature>
<accession>A0AAW7YQ05</accession>
<feature type="transmembrane region" description="Helical" evidence="1">
    <location>
        <begin position="148"/>
        <end position="166"/>
    </location>
</feature>
<reference evidence="2" key="1">
    <citation type="submission" date="2023-07" db="EMBL/GenBank/DDBJ databases">
        <title>Genome content predicts the carbon catabolic preferences of heterotrophic bacteria.</title>
        <authorList>
            <person name="Gralka M."/>
        </authorList>
    </citation>
    <scope>NUCLEOTIDE SEQUENCE</scope>
    <source>
        <strain evidence="2">E2R20</strain>
    </source>
</reference>
<protein>
    <submittedName>
        <fullName evidence="2">Uncharacterized protein</fullName>
    </submittedName>
</protein>
<evidence type="ECO:0000313" key="2">
    <source>
        <dbReference type="EMBL" id="MDO6573102.1"/>
    </source>
</evidence>
<organism evidence="2 3">
    <name type="scientific">Staphylococcus pasteuri_A</name>
    <dbReference type="NCBI Taxonomy" id="3062664"/>
    <lineage>
        <taxon>Bacteria</taxon>
        <taxon>Bacillati</taxon>
        <taxon>Bacillota</taxon>
        <taxon>Bacilli</taxon>
        <taxon>Bacillales</taxon>
        <taxon>Staphylococcaceae</taxon>
        <taxon>Staphylococcus</taxon>
    </lineage>
</organism>
<dbReference type="AlphaFoldDB" id="A0AAW7YQ05"/>
<feature type="transmembrane region" description="Helical" evidence="1">
    <location>
        <begin position="85"/>
        <end position="104"/>
    </location>
</feature>
<dbReference type="Proteomes" id="UP001170310">
    <property type="component" value="Unassembled WGS sequence"/>
</dbReference>
<feature type="transmembrane region" description="Helical" evidence="1">
    <location>
        <begin position="116"/>
        <end position="136"/>
    </location>
</feature>
<evidence type="ECO:0000256" key="1">
    <source>
        <dbReference type="SAM" id="Phobius"/>
    </source>
</evidence>